<feature type="transmembrane region" description="Helical" evidence="2">
    <location>
        <begin position="76"/>
        <end position="97"/>
    </location>
</feature>
<protein>
    <submittedName>
        <fullName evidence="4">Tetratricopeptide repeat protein</fullName>
    </submittedName>
</protein>
<keyword evidence="2" id="KW-0472">Membrane</keyword>
<keyword evidence="5" id="KW-1185">Reference proteome</keyword>
<evidence type="ECO:0000256" key="2">
    <source>
        <dbReference type="SAM" id="Phobius"/>
    </source>
</evidence>
<keyword evidence="2" id="KW-0812">Transmembrane</keyword>
<evidence type="ECO:0000259" key="3">
    <source>
        <dbReference type="Pfam" id="PF09976"/>
    </source>
</evidence>
<organism evidence="4 5">
    <name type="scientific">Croceicoccus esteveae</name>
    <dbReference type="NCBI Taxonomy" id="3075597"/>
    <lineage>
        <taxon>Bacteria</taxon>
        <taxon>Pseudomonadati</taxon>
        <taxon>Pseudomonadota</taxon>
        <taxon>Alphaproteobacteria</taxon>
        <taxon>Sphingomonadales</taxon>
        <taxon>Erythrobacteraceae</taxon>
        <taxon>Croceicoccus</taxon>
    </lineage>
</organism>
<feature type="domain" description="Ancillary SecYEG translocon subunit/Cell division coordinator CpoB TPR" evidence="3">
    <location>
        <begin position="75"/>
        <end position="242"/>
    </location>
</feature>
<sequence>MRQGGFAVEKPPVRPYHAANPARPRLKGSQLALRPTNPQNRQEIIAQRDRAQQDVFMREVDDAVRQDRLQGAMARFGMPLIILAVVLVVGLGGYVWWHAQQTAAAEAEAVELVLALDRLEAGQLDAAAQKLAPLVETQSAAYRAPAMMARAGIALEQGDAAQAMRLFDNVAQNEDVAQPLRNLATIRAMAAGFDTLDPQVVIQRLQPLAAPGDAFFGSAGELVAMAYLKQGKTEPAGALFAAIAKDSDTPETLRARARQIAGVLGTDAVDDAQEVVDTIARNSAAQQR</sequence>
<feature type="region of interest" description="Disordered" evidence="1">
    <location>
        <begin position="1"/>
        <end position="33"/>
    </location>
</feature>
<keyword evidence="2" id="KW-1133">Transmembrane helix</keyword>
<reference evidence="4 5" key="1">
    <citation type="submission" date="2023-09" db="EMBL/GenBank/DDBJ databases">
        <authorList>
            <person name="Rey-Velasco X."/>
        </authorList>
    </citation>
    <scope>NUCLEOTIDE SEQUENCE [LARGE SCALE GENOMIC DNA]</scope>
    <source>
        <strain evidence="4 5">F390</strain>
    </source>
</reference>
<dbReference type="EMBL" id="JAVRHS010000002">
    <property type="protein sequence ID" value="MDT0575327.1"/>
    <property type="molecule type" value="Genomic_DNA"/>
</dbReference>
<dbReference type="InterPro" id="IPR018704">
    <property type="entry name" value="SecYEG/CpoB_TPR"/>
</dbReference>
<dbReference type="InterPro" id="IPR011990">
    <property type="entry name" value="TPR-like_helical_dom_sf"/>
</dbReference>
<dbReference type="RefSeq" id="WP_311339896.1">
    <property type="nucleotide sequence ID" value="NZ_JAVRHS010000002.1"/>
</dbReference>
<accession>A0ABU2ZIU6</accession>
<evidence type="ECO:0000256" key="1">
    <source>
        <dbReference type="SAM" id="MobiDB-lite"/>
    </source>
</evidence>
<comment type="caution">
    <text evidence="4">The sequence shown here is derived from an EMBL/GenBank/DDBJ whole genome shotgun (WGS) entry which is preliminary data.</text>
</comment>
<dbReference type="Pfam" id="PF09976">
    <property type="entry name" value="TPR_21"/>
    <property type="match status" value="1"/>
</dbReference>
<proteinExistence type="predicted"/>
<evidence type="ECO:0000313" key="4">
    <source>
        <dbReference type="EMBL" id="MDT0575327.1"/>
    </source>
</evidence>
<name>A0ABU2ZIU6_9SPHN</name>
<dbReference type="Gene3D" id="1.25.40.10">
    <property type="entry name" value="Tetratricopeptide repeat domain"/>
    <property type="match status" value="1"/>
</dbReference>
<evidence type="ECO:0000313" key="5">
    <source>
        <dbReference type="Proteomes" id="UP001259803"/>
    </source>
</evidence>
<gene>
    <name evidence="4" type="ORF">RM533_03920</name>
</gene>
<dbReference type="Proteomes" id="UP001259803">
    <property type="component" value="Unassembled WGS sequence"/>
</dbReference>